<dbReference type="Gene3D" id="3.40.50.20">
    <property type="match status" value="1"/>
</dbReference>
<dbReference type="InterPro" id="IPR005479">
    <property type="entry name" value="CPAse_ATP-bd"/>
</dbReference>
<dbReference type="InterPro" id="IPR011761">
    <property type="entry name" value="ATP-grasp"/>
</dbReference>
<evidence type="ECO:0000256" key="1">
    <source>
        <dbReference type="ARBA" id="ARBA00022598"/>
    </source>
</evidence>
<dbReference type="PROSITE" id="PS50975">
    <property type="entry name" value="ATP_GRASP"/>
    <property type="match status" value="1"/>
</dbReference>
<dbReference type="EMBL" id="JAADJT010000009">
    <property type="protein sequence ID" value="NGZ86619.1"/>
    <property type="molecule type" value="Genomic_DNA"/>
</dbReference>
<evidence type="ECO:0000259" key="5">
    <source>
        <dbReference type="PROSITE" id="PS50975"/>
    </source>
</evidence>
<evidence type="ECO:0000256" key="3">
    <source>
        <dbReference type="ARBA" id="ARBA00022840"/>
    </source>
</evidence>
<keyword evidence="1" id="KW-0436">Ligase</keyword>
<dbReference type="Pfam" id="PF15632">
    <property type="entry name" value="ATPgrasp_Ter"/>
    <property type="match status" value="1"/>
</dbReference>
<keyword evidence="2 4" id="KW-0547">Nucleotide-binding</keyword>
<dbReference type="InterPro" id="IPR052032">
    <property type="entry name" value="ATP-dep_AA_Ligase"/>
</dbReference>
<keyword evidence="3 4" id="KW-0067">ATP-binding</keyword>
<comment type="caution">
    <text evidence="6">The sequence shown here is derived from an EMBL/GenBank/DDBJ whole genome shotgun (WGS) entry which is preliminary data.</text>
</comment>
<accession>A0ABX0FPR2</accession>
<evidence type="ECO:0000313" key="6">
    <source>
        <dbReference type="EMBL" id="NGZ86619.1"/>
    </source>
</evidence>
<organism evidence="6 7">
    <name type="scientific">Duganella aceris</name>
    <dbReference type="NCBI Taxonomy" id="2703883"/>
    <lineage>
        <taxon>Bacteria</taxon>
        <taxon>Pseudomonadati</taxon>
        <taxon>Pseudomonadota</taxon>
        <taxon>Betaproteobacteria</taxon>
        <taxon>Burkholderiales</taxon>
        <taxon>Oxalobacteraceae</taxon>
        <taxon>Telluria group</taxon>
        <taxon>Duganella</taxon>
    </lineage>
</organism>
<reference evidence="7" key="1">
    <citation type="submission" date="2023-07" db="EMBL/GenBank/DDBJ databases">
        <title>Duganella aceri sp. nov., isolated from tree sap.</title>
        <authorList>
            <person name="Kim I.S."/>
        </authorList>
    </citation>
    <scope>NUCLEOTIDE SEQUENCE [LARGE SCALE GENOMIC DNA]</scope>
    <source>
        <strain evidence="7">SAP-35</strain>
    </source>
</reference>
<evidence type="ECO:0000313" key="7">
    <source>
        <dbReference type="Proteomes" id="UP000666369"/>
    </source>
</evidence>
<dbReference type="PANTHER" id="PTHR43585:SF2">
    <property type="entry name" value="ATP-GRASP ENZYME FSQD"/>
    <property type="match status" value="1"/>
</dbReference>
<name>A0ABX0FPR2_9BURK</name>
<dbReference type="PANTHER" id="PTHR43585">
    <property type="entry name" value="FUMIPYRROLE BIOSYNTHESIS PROTEIN C"/>
    <property type="match status" value="1"/>
</dbReference>
<dbReference type="RefSeq" id="WP_166106458.1">
    <property type="nucleotide sequence ID" value="NZ_JAADJT010000009.1"/>
</dbReference>
<evidence type="ECO:0000256" key="2">
    <source>
        <dbReference type="ARBA" id="ARBA00022741"/>
    </source>
</evidence>
<dbReference type="Gene3D" id="3.30.470.20">
    <property type="entry name" value="ATP-grasp fold, B domain"/>
    <property type="match status" value="1"/>
</dbReference>
<evidence type="ECO:0000256" key="4">
    <source>
        <dbReference type="PROSITE-ProRule" id="PRU00409"/>
    </source>
</evidence>
<feature type="domain" description="ATP-grasp" evidence="5">
    <location>
        <begin position="117"/>
        <end position="311"/>
    </location>
</feature>
<dbReference type="SUPFAM" id="SSF56059">
    <property type="entry name" value="Glutathione synthetase ATP-binding domain-like"/>
    <property type="match status" value="1"/>
</dbReference>
<keyword evidence="7" id="KW-1185">Reference proteome</keyword>
<proteinExistence type="predicted"/>
<dbReference type="PROSITE" id="PS00867">
    <property type="entry name" value="CPSASE_2"/>
    <property type="match status" value="1"/>
</dbReference>
<sequence length="338" mass="36927">MRVWFNRTFSSVYTAMRLIREADQAHRYHLIYTSTSPVPAGRAAHQFELEPIGVKGEDYVAWCLDFCRRHDVGILVPGKEARLISAARQRFADIGTRVLSVAPAESLQLLHDKARFYATVDCAAAPPPHSIAVNNVAQFDAAYAELRALYPQLCIKPSESVYGLGFSVIDEQRSCAELLLAGAQYTIGLADLRGGLARLPEFRTMLVMEYLEGHEYSVDCVGENGRLVCAVPRKKPLAAGVGQTIDLNPRILEASAALARAYGLNGVFNVQFRETGGVVRLLEINPRMSGGIGMACMAGPNLPYIALAGFDRGFGHIEIPAIREGMRVAEVSNAVEVF</sequence>
<dbReference type="Proteomes" id="UP000666369">
    <property type="component" value="Unassembled WGS sequence"/>
</dbReference>
<protein>
    <recommendedName>
        <fullName evidence="5">ATP-grasp domain-containing protein</fullName>
    </recommendedName>
</protein>
<gene>
    <name evidence="6" type="ORF">GW587_20445</name>
</gene>